<proteinExistence type="predicted"/>
<dbReference type="Proteomes" id="UP001221757">
    <property type="component" value="Unassembled WGS sequence"/>
</dbReference>
<comment type="caution">
    <text evidence="2">The sequence shown here is derived from an EMBL/GenBank/DDBJ whole genome shotgun (WGS) entry which is preliminary data.</text>
</comment>
<evidence type="ECO:0000313" key="2">
    <source>
        <dbReference type="EMBL" id="KAJ7689463.1"/>
    </source>
</evidence>
<protein>
    <submittedName>
        <fullName evidence="2">Uncharacterized protein</fullName>
    </submittedName>
</protein>
<gene>
    <name evidence="2" type="ORF">B0H17DRAFT_1295741</name>
</gene>
<feature type="compositionally biased region" description="Polar residues" evidence="1">
    <location>
        <begin position="87"/>
        <end position="100"/>
    </location>
</feature>
<name>A0AAD7DEJ2_MYCRO</name>
<feature type="region of interest" description="Disordered" evidence="1">
    <location>
        <begin position="85"/>
        <end position="105"/>
    </location>
</feature>
<accession>A0AAD7DEJ2</accession>
<reference evidence="2" key="1">
    <citation type="submission" date="2023-03" db="EMBL/GenBank/DDBJ databases">
        <title>Massive genome expansion in bonnet fungi (Mycena s.s.) driven by repeated elements and novel gene families across ecological guilds.</title>
        <authorList>
            <consortium name="Lawrence Berkeley National Laboratory"/>
            <person name="Harder C.B."/>
            <person name="Miyauchi S."/>
            <person name="Viragh M."/>
            <person name="Kuo A."/>
            <person name="Thoen E."/>
            <person name="Andreopoulos B."/>
            <person name="Lu D."/>
            <person name="Skrede I."/>
            <person name="Drula E."/>
            <person name="Henrissat B."/>
            <person name="Morin E."/>
            <person name="Kohler A."/>
            <person name="Barry K."/>
            <person name="LaButti K."/>
            <person name="Morin E."/>
            <person name="Salamov A."/>
            <person name="Lipzen A."/>
            <person name="Mereny Z."/>
            <person name="Hegedus B."/>
            <person name="Baldrian P."/>
            <person name="Stursova M."/>
            <person name="Weitz H."/>
            <person name="Taylor A."/>
            <person name="Grigoriev I.V."/>
            <person name="Nagy L.G."/>
            <person name="Martin F."/>
            <person name="Kauserud H."/>
        </authorList>
    </citation>
    <scope>NUCLEOTIDE SEQUENCE</scope>
    <source>
        <strain evidence="2">CBHHK067</strain>
    </source>
</reference>
<dbReference type="EMBL" id="JARKIE010000072">
    <property type="protein sequence ID" value="KAJ7689463.1"/>
    <property type="molecule type" value="Genomic_DNA"/>
</dbReference>
<evidence type="ECO:0000313" key="3">
    <source>
        <dbReference type="Proteomes" id="UP001221757"/>
    </source>
</evidence>
<keyword evidence="3" id="KW-1185">Reference proteome</keyword>
<organism evidence="2 3">
    <name type="scientific">Mycena rosella</name>
    <name type="common">Pink bonnet</name>
    <name type="synonym">Agaricus rosellus</name>
    <dbReference type="NCBI Taxonomy" id="1033263"/>
    <lineage>
        <taxon>Eukaryota</taxon>
        <taxon>Fungi</taxon>
        <taxon>Dikarya</taxon>
        <taxon>Basidiomycota</taxon>
        <taxon>Agaricomycotina</taxon>
        <taxon>Agaricomycetes</taxon>
        <taxon>Agaricomycetidae</taxon>
        <taxon>Agaricales</taxon>
        <taxon>Marasmiineae</taxon>
        <taxon>Mycenaceae</taxon>
        <taxon>Mycena</taxon>
    </lineage>
</organism>
<dbReference type="AlphaFoldDB" id="A0AAD7DEJ2"/>
<evidence type="ECO:0000256" key="1">
    <source>
        <dbReference type="SAM" id="MobiDB-lite"/>
    </source>
</evidence>
<sequence length="299" mass="33264">MPPRRRTSADNGRKLADGYRRAKIKYPRAIVLRNELNSRFATKKGNWLDGSAIDLFLFGQHFKLPPGTEAARLNQRVFKTGMPQVQHPLSRQPRSPSWSTDPECRPADARHMGSWTRGELGQVVLSKSTAGGTWAALYERGTAYLYIGSGPFSFNPRLTSFEHRIPRFQRFLVASYKQLAGDKRNGLSMADLDPHSNPRLWANVFRAQDDGHSDGATGPLKCAIDARAEAAGQYVCSRRAGSLHYADGVNELRCDALEKRPAASYDIRGAKYMSPRAACWSCAQWFSPDKFPGNGSDAK</sequence>